<dbReference type="EMBL" id="BAAAMR010000038">
    <property type="protein sequence ID" value="GAA2144233.1"/>
    <property type="molecule type" value="Genomic_DNA"/>
</dbReference>
<name>A0ABN2ZM41_9ACTN</name>
<evidence type="ECO:0000313" key="2">
    <source>
        <dbReference type="Proteomes" id="UP001501020"/>
    </source>
</evidence>
<protein>
    <recommendedName>
        <fullName evidence="3">SnoaL-like domain-containing protein</fullName>
    </recommendedName>
</protein>
<reference evidence="1 2" key="1">
    <citation type="journal article" date="2019" name="Int. J. Syst. Evol. Microbiol.">
        <title>The Global Catalogue of Microorganisms (GCM) 10K type strain sequencing project: providing services to taxonomists for standard genome sequencing and annotation.</title>
        <authorList>
            <consortium name="The Broad Institute Genomics Platform"/>
            <consortium name="The Broad Institute Genome Sequencing Center for Infectious Disease"/>
            <person name="Wu L."/>
            <person name="Ma J."/>
        </authorList>
    </citation>
    <scope>NUCLEOTIDE SEQUENCE [LARGE SCALE GENOMIC DNA]</scope>
    <source>
        <strain evidence="1 2">JCM 13850</strain>
    </source>
</reference>
<comment type="caution">
    <text evidence="1">The sequence shown here is derived from an EMBL/GenBank/DDBJ whole genome shotgun (WGS) entry which is preliminary data.</text>
</comment>
<dbReference type="SUPFAM" id="SSF54427">
    <property type="entry name" value="NTF2-like"/>
    <property type="match status" value="1"/>
</dbReference>
<organism evidence="1 2">
    <name type="scientific">Actinomadura napierensis</name>
    <dbReference type="NCBI Taxonomy" id="267854"/>
    <lineage>
        <taxon>Bacteria</taxon>
        <taxon>Bacillati</taxon>
        <taxon>Actinomycetota</taxon>
        <taxon>Actinomycetes</taxon>
        <taxon>Streptosporangiales</taxon>
        <taxon>Thermomonosporaceae</taxon>
        <taxon>Actinomadura</taxon>
    </lineage>
</organism>
<dbReference type="InterPro" id="IPR032710">
    <property type="entry name" value="NTF2-like_dom_sf"/>
</dbReference>
<evidence type="ECO:0008006" key="3">
    <source>
        <dbReference type="Google" id="ProtNLM"/>
    </source>
</evidence>
<evidence type="ECO:0000313" key="1">
    <source>
        <dbReference type="EMBL" id="GAA2144233.1"/>
    </source>
</evidence>
<keyword evidence="2" id="KW-1185">Reference proteome</keyword>
<dbReference type="Proteomes" id="UP001501020">
    <property type="component" value="Unassembled WGS sequence"/>
</dbReference>
<proteinExistence type="predicted"/>
<sequence>MLRAEIHRAAIPSRESHRRSSRRTPLHMNERLEHDQWADRYIAQWNEPDPETRQTLVQELWATDGIQVLVDPPQEIREAARNLAFPIPPLEVRGHDALNARVSRAYDMFVAPGEHTFKAAEKATVLMPNVLAFRWSMVSVSTGEAVGGGLDVITLDGEGRIRTDHQFIGAN</sequence>
<dbReference type="Gene3D" id="3.10.450.50">
    <property type="match status" value="1"/>
</dbReference>
<accession>A0ABN2ZM41</accession>
<gene>
    <name evidence="1" type="ORF">GCM10009727_43830</name>
</gene>